<evidence type="ECO:0000256" key="1">
    <source>
        <dbReference type="SAM" id="Phobius"/>
    </source>
</evidence>
<keyword evidence="1" id="KW-0812">Transmembrane</keyword>
<name>A0ABX4BLN0_FLAFR</name>
<comment type="caution">
    <text evidence="2">The sequence shown here is derived from an EMBL/GenBank/DDBJ whole genome shotgun (WGS) entry which is preliminary data.</text>
</comment>
<evidence type="ECO:0008006" key="4">
    <source>
        <dbReference type="Google" id="ProtNLM"/>
    </source>
</evidence>
<dbReference type="RefSeq" id="WP_074656330.1">
    <property type="nucleotide sequence ID" value="NZ_MUGV01000038.1"/>
</dbReference>
<reference evidence="2 3" key="1">
    <citation type="submission" date="2016-11" db="EMBL/GenBank/DDBJ databases">
        <title>Whole genomes of Flavobacteriaceae.</title>
        <authorList>
            <person name="Stine C."/>
            <person name="Li C."/>
            <person name="Tadesse D."/>
        </authorList>
    </citation>
    <scope>NUCLEOTIDE SEQUENCE [LARGE SCALE GENOMIC DNA]</scope>
    <source>
        <strain evidence="2 3">DSM 15937</strain>
    </source>
</reference>
<gene>
    <name evidence="2" type="ORF">B0A65_19285</name>
</gene>
<dbReference type="EMBL" id="MUGV01000038">
    <property type="protein sequence ID" value="OXA76324.1"/>
    <property type="molecule type" value="Genomic_DNA"/>
</dbReference>
<dbReference type="Proteomes" id="UP000198382">
    <property type="component" value="Unassembled WGS sequence"/>
</dbReference>
<keyword evidence="1" id="KW-1133">Transmembrane helix</keyword>
<evidence type="ECO:0000313" key="2">
    <source>
        <dbReference type="EMBL" id="OXA76324.1"/>
    </source>
</evidence>
<feature type="transmembrane region" description="Helical" evidence="1">
    <location>
        <begin position="131"/>
        <end position="151"/>
    </location>
</feature>
<feature type="transmembrane region" description="Helical" evidence="1">
    <location>
        <begin position="96"/>
        <end position="119"/>
    </location>
</feature>
<proteinExistence type="predicted"/>
<sequence length="173" mass="19502">MIKKLLPFEKLVYQSTLSKEELINHLQNEIEAEKSFGFGVQKSSYSKPYIGKTNSNRFEIKRVVNYRNSFLPVIKGQIKDGINGAKINVKMGLVDFVKVFMILWLGAVSLGCAGAIYSLFFTDTANSEAGFFMFIPFAMLLFGLAMVYFGFKTESKKSIKDLEGILHAKVIEE</sequence>
<organism evidence="2 3">
    <name type="scientific">Flavobacterium frigidimaris</name>
    <dbReference type="NCBI Taxonomy" id="262320"/>
    <lineage>
        <taxon>Bacteria</taxon>
        <taxon>Pseudomonadati</taxon>
        <taxon>Bacteroidota</taxon>
        <taxon>Flavobacteriia</taxon>
        <taxon>Flavobacteriales</taxon>
        <taxon>Flavobacteriaceae</taxon>
        <taxon>Flavobacterium</taxon>
    </lineage>
</organism>
<evidence type="ECO:0000313" key="3">
    <source>
        <dbReference type="Proteomes" id="UP000198382"/>
    </source>
</evidence>
<keyword evidence="1" id="KW-0472">Membrane</keyword>
<keyword evidence="3" id="KW-1185">Reference proteome</keyword>
<accession>A0ABX4BLN0</accession>
<protein>
    <recommendedName>
        <fullName evidence="4">Holin-X, holin superfamily III</fullName>
    </recommendedName>
</protein>